<evidence type="ECO:0000313" key="2">
    <source>
        <dbReference type="EMBL" id="CAB4199561.1"/>
    </source>
</evidence>
<organism evidence="2">
    <name type="scientific">uncultured Caudovirales phage</name>
    <dbReference type="NCBI Taxonomy" id="2100421"/>
    <lineage>
        <taxon>Viruses</taxon>
        <taxon>Duplodnaviria</taxon>
        <taxon>Heunggongvirae</taxon>
        <taxon>Uroviricota</taxon>
        <taxon>Caudoviricetes</taxon>
        <taxon>Peduoviridae</taxon>
        <taxon>Maltschvirus</taxon>
        <taxon>Maltschvirus maltsch</taxon>
    </lineage>
</organism>
<sequence>MSEVKAEDVRINLTIDDYATVQGMLTGYAALLEATANKLKVKADKAAKVVWALQEIDTAQENLRRRMTESIADQAGVAR</sequence>
<dbReference type="EMBL" id="LR797042">
    <property type="protein sequence ID" value="CAB4182825.1"/>
    <property type="molecule type" value="Genomic_DNA"/>
</dbReference>
<reference evidence="2" key="1">
    <citation type="submission" date="2020-05" db="EMBL/GenBank/DDBJ databases">
        <authorList>
            <person name="Chiriac C."/>
            <person name="Salcher M."/>
            <person name="Ghai R."/>
            <person name="Kavagutti S V."/>
        </authorList>
    </citation>
    <scope>NUCLEOTIDE SEQUENCE</scope>
</reference>
<accession>A0A6J5S028</accession>
<evidence type="ECO:0000313" key="3">
    <source>
        <dbReference type="EMBL" id="CAB5228356.1"/>
    </source>
</evidence>
<dbReference type="EMBL" id="LR798385">
    <property type="protein sequence ID" value="CAB5228356.1"/>
    <property type="molecule type" value="Genomic_DNA"/>
</dbReference>
<name>A0A6J5S028_9CAUD</name>
<proteinExistence type="predicted"/>
<gene>
    <name evidence="1" type="ORF">UFOVP1084_20</name>
    <name evidence="2" type="ORF">UFOVP1328_59</name>
    <name evidence="3" type="ORF">UFOVP1532_27</name>
</gene>
<protein>
    <submittedName>
        <fullName evidence="2">Uncharacterized protein</fullName>
    </submittedName>
</protein>
<dbReference type="EMBL" id="LR797278">
    <property type="protein sequence ID" value="CAB4199561.1"/>
    <property type="molecule type" value="Genomic_DNA"/>
</dbReference>
<evidence type="ECO:0000313" key="1">
    <source>
        <dbReference type="EMBL" id="CAB4182825.1"/>
    </source>
</evidence>